<evidence type="ECO:0000256" key="17">
    <source>
        <dbReference type="ARBA" id="ARBA00067459"/>
    </source>
</evidence>
<keyword evidence="4" id="KW-0597">Phosphoprotein</keyword>
<evidence type="ECO:0000256" key="10">
    <source>
        <dbReference type="ARBA" id="ARBA00022989"/>
    </source>
</evidence>
<feature type="compositionally biased region" description="Basic and acidic residues" evidence="18">
    <location>
        <begin position="288"/>
        <end position="299"/>
    </location>
</feature>
<reference evidence="21 22" key="1">
    <citation type="submission" date="2019-10" db="EMBL/GenBank/DDBJ databases">
        <authorList>
            <person name="Palmer J.M."/>
        </authorList>
    </citation>
    <scope>NUCLEOTIDE SEQUENCE [LARGE SCALE GENOMIC DNA]</scope>
    <source>
        <strain evidence="21 22">TWF696</strain>
    </source>
</reference>
<evidence type="ECO:0000256" key="16">
    <source>
        <dbReference type="ARBA" id="ARBA00061395"/>
    </source>
</evidence>
<feature type="transmembrane region" description="Helical" evidence="19">
    <location>
        <begin position="885"/>
        <end position="904"/>
    </location>
</feature>
<keyword evidence="12 19" id="KW-0472">Membrane</keyword>
<dbReference type="Proteomes" id="UP001375240">
    <property type="component" value="Unassembled WGS sequence"/>
</dbReference>
<evidence type="ECO:0000256" key="1">
    <source>
        <dbReference type="ARBA" id="ARBA00004651"/>
    </source>
</evidence>
<evidence type="ECO:0000256" key="14">
    <source>
        <dbReference type="ARBA" id="ARBA00023303"/>
    </source>
</evidence>
<accession>A0AAV9UMY8</accession>
<feature type="transmembrane region" description="Helical" evidence="19">
    <location>
        <begin position="780"/>
        <end position="804"/>
    </location>
</feature>
<evidence type="ECO:0000256" key="19">
    <source>
        <dbReference type="SAM" id="Phobius"/>
    </source>
</evidence>
<feature type="transmembrane region" description="Helical" evidence="19">
    <location>
        <begin position="855"/>
        <end position="873"/>
    </location>
</feature>
<feature type="transmembrane region" description="Helical" evidence="19">
    <location>
        <begin position="647"/>
        <end position="667"/>
    </location>
</feature>
<dbReference type="FunFam" id="1.20.120.350:FF:000063">
    <property type="entry name" value="Calcium channel subunit Cch1"/>
    <property type="match status" value="1"/>
</dbReference>
<evidence type="ECO:0000256" key="6">
    <source>
        <dbReference type="ARBA" id="ARBA00022673"/>
    </source>
</evidence>
<dbReference type="GO" id="GO:0005891">
    <property type="term" value="C:voltage-gated calcium channel complex"/>
    <property type="evidence" value="ECO:0007669"/>
    <property type="project" value="TreeGrafter"/>
</dbReference>
<feature type="transmembrane region" description="Helical" evidence="19">
    <location>
        <begin position="1365"/>
        <end position="1386"/>
    </location>
</feature>
<feature type="transmembrane region" description="Helical" evidence="19">
    <location>
        <begin position="1051"/>
        <end position="1074"/>
    </location>
</feature>
<keyword evidence="13" id="KW-0325">Glycoprotein</keyword>
<feature type="transmembrane region" description="Helical" evidence="19">
    <location>
        <begin position="1619"/>
        <end position="1639"/>
    </location>
</feature>
<evidence type="ECO:0000256" key="15">
    <source>
        <dbReference type="ARBA" id="ARBA00057587"/>
    </source>
</evidence>
<keyword evidence="2" id="KW-0813">Transport</keyword>
<gene>
    <name evidence="21" type="primary">CCH1</name>
    <name evidence="21" type="ORF">TWF696_008143</name>
</gene>
<comment type="function">
    <text evidence="15">Voltage-gated, high-affinity calcium channel that functions together with MID1 to mediate calcium entry into cells. Required during conditions of environmental stress.</text>
</comment>
<dbReference type="Gene3D" id="1.10.238.10">
    <property type="entry name" value="EF-hand"/>
    <property type="match status" value="1"/>
</dbReference>
<feature type="domain" description="EF-hand" evidence="20">
    <location>
        <begin position="1874"/>
        <end position="1909"/>
    </location>
</feature>
<keyword evidence="9" id="KW-0851">Voltage-gated channel</keyword>
<feature type="transmembrane region" description="Helical" evidence="19">
    <location>
        <begin position="1651"/>
        <end position="1671"/>
    </location>
</feature>
<feature type="region of interest" description="Disordered" evidence="18">
    <location>
        <begin position="2199"/>
        <end position="2236"/>
    </location>
</feature>
<feature type="transmembrane region" description="Helical" evidence="19">
    <location>
        <begin position="965"/>
        <end position="998"/>
    </location>
</feature>
<dbReference type="InterPro" id="IPR002048">
    <property type="entry name" value="EF_hand_dom"/>
</dbReference>
<evidence type="ECO:0000256" key="12">
    <source>
        <dbReference type="ARBA" id="ARBA00023136"/>
    </source>
</evidence>
<evidence type="ECO:0000256" key="7">
    <source>
        <dbReference type="ARBA" id="ARBA00022692"/>
    </source>
</evidence>
<dbReference type="GO" id="GO:0008331">
    <property type="term" value="F:high voltage-gated calcium channel activity"/>
    <property type="evidence" value="ECO:0007669"/>
    <property type="project" value="TreeGrafter"/>
</dbReference>
<dbReference type="PANTHER" id="PTHR45628:SF7">
    <property type="entry name" value="VOLTAGE-DEPENDENT CALCIUM CHANNEL TYPE A SUBUNIT ALPHA-1"/>
    <property type="match status" value="1"/>
</dbReference>
<evidence type="ECO:0000256" key="3">
    <source>
        <dbReference type="ARBA" id="ARBA00022475"/>
    </source>
</evidence>
<dbReference type="Gene3D" id="1.10.287.70">
    <property type="match status" value="4"/>
</dbReference>
<organism evidence="21 22">
    <name type="scientific">Orbilia brochopaga</name>
    <dbReference type="NCBI Taxonomy" id="3140254"/>
    <lineage>
        <taxon>Eukaryota</taxon>
        <taxon>Fungi</taxon>
        <taxon>Dikarya</taxon>
        <taxon>Ascomycota</taxon>
        <taxon>Pezizomycotina</taxon>
        <taxon>Orbiliomycetes</taxon>
        <taxon>Orbiliales</taxon>
        <taxon>Orbiliaceae</taxon>
        <taxon>Orbilia</taxon>
    </lineage>
</organism>
<keyword evidence="11" id="KW-0406">Ion transport</keyword>
<dbReference type="FunFam" id="1.10.287.70:FF:000118">
    <property type="entry name" value="Calcium channel subunit Cch1"/>
    <property type="match status" value="1"/>
</dbReference>
<evidence type="ECO:0000256" key="8">
    <source>
        <dbReference type="ARBA" id="ARBA00022837"/>
    </source>
</evidence>
<comment type="similarity">
    <text evidence="16">Belongs to the calcium channel alpha-1 subunit (TC 1.A.1.11) family.</text>
</comment>
<feature type="transmembrane region" description="Helical" evidence="19">
    <location>
        <begin position="1288"/>
        <end position="1309"/>
    </location>
</feature>
<feature type="compositionally biased region" description="Basic and acidic residues" evidence="18">
    <location>
        <begin position="1"/>
        <end position="14"/>
    </location>
</feature>
<keyword evidence="5" id="KW-0109">Calcium transport</keyword>
<feature type="transmembrane region" description="Helical" evidence="19">
    <location>
        <begin position="1538"/>
        <end position="1560"/>
    </location>
</feature>
<feature type="region of interest" description="Disordered" evidence="18">
    <location>
        <begin position="353"/>
        <end position="412"/>
    </location>
</feature>
<feature type="compositionally biased region" description="Polar residues" evidence="18">
    <location>
        <begin position="186"/>
        <end position="197"/>
    </location>
</feature>
<keyword evidence="10 19" id="KW-1133">Transmembrane helix</keyword>
<feature type="region of interest" description="Disordered" evidence="18">
    <location>
        <begin position="161"/>
        <end position="333"/>
    </location>
</feature>
<evidence type="ECO:0000256" key="13">
    <source>
        <dbReference type="ARBA" id="ARBA00023180"/>
    </source>
</evidence>
<name>A0AAV9UMY8_9PEZI</name>
<feature type="compositionally biased region" description="Low complexity" evidence="18">
    <location>
        <begin position="17"/>
        <end position="41"/>
    </location>
</feature>
<feature type="compositionally biased region" description="Low complexity" evidence="18">
    <location>
        <begin position="2149"/>
        <end position="2161"/>
    </location>
</feature>
<keyword evidence="14" id="KW-0407">Ion channel</keyword>
<evidence type="ECO:0000256" key="11">
    <source>
        <dbReference type="ARBA" id="ARBA00023065"/>
    </source>
</evidence>
<feature type="transmembrane region" description="Helical" evidence="19">
    <location>
        <begin position="590"/>
        <end position="607"/>
    </location>
</feature>
<feature type="region of interest" description="Disordered" evidence="18">
    <location>
        <begin position="2091"/>
        <end position="2180"/>
    </location>
</feature>
<sequence length="2236" mass="251586">MSERPNDPNDHHPDIPLQDLSQQQLQHQNSTRSTRSPGNSPRRSRPSIFRGRNSISPTGDAGRIHRRSSSSSRRRADATSSGGLSPGSFGDNEGPTIAEARPAFRRSVQHPLPIITTSHADDDDNAGRGGQTTIFDAEGGMNVDLDTMRRGLVEVLQGETQGGWLGNPRRKSNAGTSISAPGISPVESTTTSHQRTGSVGLGLASPTFSDDYFGEYSLSSPPARIAEEDDDDTAGLTDPANLQPMGMSPQLGSADPSTPRGRKRSQSQNVRFDPKTSISPSRSPGTRLGDDLRDAEAGMRRASPRRGPSPGRRPSMKGRKISLAVPGAASSPVRRVSMAVQNISQRVVNLSNDPNADLVRRPSVKSVRSDTSPLPSPSERLSGDIPSPAASGEKVPIASSDDPPPPEFPRRLSINPLKGRSLKIFPPDSKLRIFLCDVLTHPFTEPFILLTIIVQVVLLTVDSAKNIFIHPDDNKWGSPSDYALLGIFILYTLELSARIIVSGFVVNPDAVSNNIHLTWRAYIESKLRFVFTPSEQQVKLPAVEQLSAAALFPSMAHIHSGQAFLHTRDQQRFQLSRRAFMRHSFNRLDFLAVVSYWIYLVLALAGLEEKYHLYMFRMLSCLRILRLLGITSGTGVILRSLKKAAPLLVNVAFLISFFWLLFAIIGVQSFKSSLRRTCVWIDPTGVQPNYTQEFQFCGGYLDARNFSEMPYLYPDGRPAEIKPKGYICPINSLCVEGQNPYGGTVSFDNILQSMELVFIIISSNTFTDLMYYTADSDYLWSALFFIFGMIILTFWLVNLLVAVITSSFQVIREESKQSAFRNEGDDDKDESIDPPHITHVSRTSQAKNIYNKTEFIWIVVIFIGLGVEAVRSADMSNYRRDVINGTQLTVSLLLLGEIILRFAVDWRGFVKLPRNWFDLLLVIITCVMELPPVRYQETVYAWLTLFQILRFYRIVLFLPVTRNLLLLVLGSVGGILNLLFFVLLITFLCSIFAVQLLRGNIPKEDSDGSPIRITFNNIWNSFLGMYQIFSSEGWTTLLYNAQQYENRFHVGWISAAFFILWFILANLIILNMFIAVIQENFDVTEDEKRLWQIKSFLQKKDGHSSASWNLSLSGLLRFGRAHARDPIEFGHVGVEMLTRNAIVDEFLDEGTADADTEQPMGKNMGSHAIHHQRTIRFDDGDVHSPDVLTKIGKWISKIWKETEENPFYSGSIFTKRSEIAPTAMAQELAKSRDRIRKAQREYLVRHPGYNVSLFIFGPKNPIRRMCQRIVGPSRGTDRFDGVSPFIPVWLGFSALIYTSIIVMVILACITTPLYQKNYFERHGYTTRSWFVFADIGFASLFTLEAVIKIIADGLYWTPNAYLRNFWGVIDSLVLITLWISVGTSFADQGEIARAVGAFKALRALRLLNVSDSARETFHSMLFGARKLISAAFVSLALLIPFAIYGVNLFAGKMVSCNDGSVALLDDCVFEYASSPFNWDMLAPRVAQNPWYSFDNFGDSLFILFQIVSQEGWTDVLWQGMSITGLNMQPVQGVSQYNAIFFLAFNLLGAVFVLTLFVSVFMRNYTEQTGVAFLTAEQRSWLELRKLLRQISPSKRPSNSPDERWKAWCYNRSVRKHGRWNGFITTILMLHLFLLVIEYYPANSKLDTYRDSIFLCFALIYAGNISVRIIGLTWEQYRKSRWDMFNLLVVTGTLGTTIAILAIEKAPIFVQFQKLFLVLDTLLLIPRNNQLDQLFKTAAASLQAIGNLLLTWLVLFLVYAIALVQSFGLTRLGENGDGNKNFRTIPNALVVLFKMSAGEGWNQIMYDYSVQTPDCVMSPNFFNSDCGSKGYARFLFISWNIISMYIFVNMFVSLIFESFSYVYQQSGAHNKLSREDIRRFKRAWSHIDPKGSGFIPPEKLPRLLAELNGVFEMRIHEEPYRVKSILKDCRVDPANDRLGIGVDLKKLNQRLAGLPVWRIRRQRYTYARFVEECLVAADKECGISFTTVLLILAHYKLIIDNKSLRLEEFLRRRAKLQMVEEQMQRNTVRNFFRMIVAMRSYSAISGRKSTAPFIPIRTDKDRASTVPQIYVESESTPDLLQSLAQIEQQYLQRRPSTTGSPRMGGPGQRVSFEDNNLQPGSPRSPVGSGISPFTTPPPDGPPRQSFSSWAARRSPSPTTTTTVADAGGRLSPRLRDESRVSTQDVLDAFQNSSWGVAMRRSVSAAAAARRRSGSGDPQQQQQQQQPGNPRFSFTSDR</sequence>
<evidence type="ECO:0000256" key="5">
    <source>
        <dbReference type="ARBA" id="ARBA00022568"/>
    </source>
</evidence>
<keyword evidence="6" id="KW-0107">Calcium channel</keyword>
<evidence type="ECO:0000259" key="20">
    <source>
        <dbReference type="PROSITE" id="PS50222"/>
    </source>
</evidence>
<dbReference type="EMBL" id="JAVHNQ010000006">
    <property type="protein sequence ID" value="KAK6344509.1"/>
    <property type="molecule type" value="Genomic_DNA"/>
</dbReference>
<keyword evidence="3" id="KW-1003">Cell membrane</keyword>
<dbReference type="FunFam" id="1.10.287.70:FF:000093">
    <property type="entry name" value="Calcium channel subunit Cch1"/>
    <property type="match status" value="1"/>
</dbReference>
<feature type="compositionally biased region" description="Polar residues" evidence="18">
    <location>
        <begin position="266"/>
        <end position="284"/>
    </location>
</feature>
<keyword evidence="8" id="KW-0106">Calcium</keyword>
<dbReference type="PANTHER" id="PTHR45628">
    <property type="entry name" value="VOLTAGE-DEPENDENT CALCIUM CHANNEL TYPE A SUBUNIT ALPHA-1"/>
    <property type="match status" value="1"/>
</dbReference>
<comment type="subcellular location">
    <subcellularLocation>
        <location evidence="1">Cell membrane</location>
        <topology evidence="1">Multi-pass membrane protein</topology>
    </subcellularLocation>
</comment>
<feature type="transmembrane region" description="Helical" evidence="19">
    <location>
        <begin position="1683"/>
        <end position="1701"/>
    </location>
</feature>
<feature type="transmembrane region" description="Helical" evidence="19">
    <location>
        <begin position="939"/>
        <end position="958"/>
    </location>
</feature>
<evidence type="ECO:0000256" key="2">
    <source>
        <dbReference type="ARBA" id="ARBA00022448"/>
    </source>
</evidence>
<dbReference type="GO" id="GO:0005509">
    <property type="term" value="F:calcium ion binding"/>
    <property type="evidence" value="ECO:0007669"/>
    <property type="project" value="InterPro"/>
</dbReference>
<feature type="region of interest" description="Disordered" evidence="18">
    <location>
        <begin position="1"/>
        <end position="110"/>
    </location>
</feature>
<dbReference type="PROSITE" id="PS50222">
    <property type="entry name" value="EF_HAND_2"/>
    <property type="match status" value="1"/>
</dbReference>
<evidence type="ECO:0000313" key="22">
    <source>
        <dbReference type="Proteomes" id="UP001375240"/>
    </source>
</evidence>
<evidence type="ECO:0000256" key="18">
    <source>
        <dbReference type="SAM" id="MobiDB-lite"/>
    </source>
</evidence>
<dbReference type="InterPro" id="IPR050599">
    <property type="entry name" value="VDCC_alpha-1_subunit"/>
</dbReference>
<feature type="transmembrane region" description="Helical" evidence="19">
    <location>
        <begin position="756"/>
        <end position="774"/>
    </location>
</feature>
<dbReference type="SUPFAM" id="SSF81324">
    <property type="entry name" value="Voltage-gated potassium channels"/>
    <property type="match status" value="4"/>
</dbReference>
<comment type="caution">
    <text evidence="21">The sequence shown here is derived from an EMBL/GenBank/DDBJ whole genome shotgun (WGS) entry which is preliminary data.</text>
</comment>
<dbReference type="Pfam" id="PF00520">
    <property type="entry name" value="Ion_trans"/>
    <property type="match status" value="4"/>
</dbReference>
<dbReference type="InterPro" id="IPR027359">
    <property type="entry name" value="Volt_channel_dom_sf"/>
</dbReference>
<evidence type="ECO:0000256" key="9">
    <source>
        <dbReference type="ARBA" id="ARBA00022882"/>
    </source>
</evidence>
<evidence type="ECO:0000256" key="4">
    <source>
        <dbReference type="ARBA" id="ARBA00022553"/>
    </source>
</evidence>
<feature type="transmembrane region" description="Helical" evidence="19">
    <location>
        <begin position="1737"/>
        <end position="1761"/>
    </location>
</feature>
<dbReference type="GO" id="GO:0098703">
    <property type="term" value="P:calcium ion import across plasma membrane"/>
    <property type="evidence" value="ECO:0007669"/>
    <property type="project" value="TreeGrafter"/>
</dbReference>
<feature type="transmembrane region" description="Helical" evidence="19">
    <location>
        <begin position="1329"/>
        <end position="1350"/>
    </location>
</feature>
<dbReference type="Gene3D" id="1.20.120.350">
    <property type="entry name" value="Voltage-gated potassium channels. Chain C"/>
    <property type="match status" value="4"/>
</dbReference>
<feature type="transmembrane region" description="Helical" evidence="19">
    <location>
        <begin position="1830"/>
        <end position="1855"/>
    </location>
</feature>
<evidence type="ECO:0000313" key="21">
    <source>
        <dbReference type="EMBL" id="KAK6344509.1"/>
    </source>
</evidence>
<feature type="compositionally biased region" description="Low complexity" evidence="18">
    <location>
        <begin position="2213"/>
        <end position="2224"/>
    </location>
</feature>
<dbReference type="InterPro" id="IPR005821">
    <property type="entry name" value="Ion_trans_dom"/>
</dbReference>
<feature type="transmembrane region" description="Helical" evidence="19">
    <location>
        <begin position="1427"/>
        <end position="1450"/>
    </location>
</feature>
<feature type="transmembrane region" description="Helical" evidence="19">
    <location>
        <begin position="619"/>
        <end position="641"/>
    </location>
</feature>
<proteinExistence type="inferred from homology"/>
<keyword evidence="7 19" id="KW-0812">Transmembrane</keyword>
<keyword evidence="22" id="KW-1185">Reference proteome</keyword>
<protein>
    <recommendedName>
        <fullName evidence="17">Calcium-channel protein CCH1</fullName>
    </recommendedName>
</protein>